<feature type="non-terminal residue" evidence="1">
    <location>
        <position position="214"/>
    </location>
</feature>
<evidence type="ECO:0000313" key="1">
    <source>
        <dbReference type="EMBL" id="KAI0087677.1"/>
    </source>
</evidence>
<evidence type="ECO:0000313" key="2">
    <source>
        <dbReference type="Proteomes" id="UP001055072"/>
    </source>
</evidence>
<feature type="non-terminal residue" evidence="1">
    <location>
        <position position="1"/>
    </location>
</feature>
<proteinExistence type="predicted"/>
<accession>A0ACB8U004</accession>
<name>A0ACB8U004_9APHY</name>
<dbReference type="EMBL" id="MU274916">
    <property type="protein sequence ID" value="KAI0087677.1"/>
    <property type="molecule type" value="Genomic_DNA"/>
</dbReference>
<reference evidence="1" key="1">
    <citation type="journal article" date="2021" name="Environ. Microbiol.">
        <title>Gene family expansions and transcriptome signatures uncover fungal adaptations to wood decay.</title>
        <authorList>
            <person name="Hage H."/>
            <person name="Miyauchi S."/>
            <person name="Viragh M."/>
            <person name="Drula E."/>
            <person name="Min B."/>
            <person name="Chaduli D."/>
            <person name="Navarro D."/>
            <person name="Favel A."/>
            <person name="Norest M."/>
            <person name="Lesage-Meessen L."/>
            <person name="Balint B."/>
            <person name="Merenyi Z."/>
            <person name="de Eugenio L."/>
            <person name="Morin E."/>
            <person name="Martinez A.T."/>
            <person name="Baldrian P."/>
            <person name="Stursova M."/>
            <person name="Martinez M.J."/>
            <person name="Novotny C."/>
            <person name="Magnuson J.K."/>
            <person name="Spatafora J.W."/>
            <person name="Maurice S."/>
            <person name="Pangilinan J."/>
            <person name="Andreopoulos W."/>
            <person name="LaButti K."/>
            <person name="Hundley H."/>
            <person name="Na H."/>
            <person name="Kuo A."/>
            <person name="Barry K."/>
            <person name="Lipzen A."/>
            <person name="Henrissat B."/>
            <person name="Riley R."/>
            <person name="Ahrendt S."/>
            <person name="Nagy L.G."/>
            <person name="Grigoriev I.V."/>
            <person name="Martin F."/>
            <person name="Rosso M.N."/>
        </authorList>
    </citation>
    <scope>NUCLEOTIDE SEQUENCE</scope>
    <source>
        <strain evidence="1">CBS 384.51</strain>
    </source>
</reference>
<sequence length="214" mass="24065">LLLWIKGGQSPAEIREMLLSEDLVYRSRLIDWLESCCQGEFSSGTMSFVASRSSRKAGNTGDDDCDDSLEVVHGDPTATLPSRPPQTSDPAALATWFSDLQREADDIVYCSNRHSPKHNSGCRKQDNDDCRARFPRKIEEHTRVDAESGALILKKREQWINNFSVILSYVLRCNTDVTCLLSGTMVRAVIAYVTDYVTKSSLKTHTMFEVIHMV</sequence>
<comment type="caution">
    <text evidence="1">The sequence shown here is derived from an EMBL/GenBank/DDBJ whole genome shotgun (WGS) entry which is preliminary data.</text>
</comment>
<protein>
    <submittedName>
        <fullName evidence="1">Uncharacterized protein</fullName>
    </submittedName>
</protein>
<organism evidence="1 2">
    <name type="scientific">Irpex rosettiformis</name>
    <dbReference type="NCBI Taxonomy" id="378272"/>
    <lineage>
        <taxon>Eukaryota</taxon>
        <taxon>Fungi</taxon>
        <taxon>Dikarya</taxon>
        <taxon>Basidiomycota</taxon>
        <taxon>Agaricomycotina</taxon>
        <taxon>Agaricomycetes</taxon>
        <taxon>Polyporales</taxon>
        <taxon>Irpicaceae</taxon>
        <taxon>Irpex</taxon>
    </lineage>
</organism>
<gene>
    <name evidence="1" type="ORF">BDY19DRAFT_869786</name>
</gene>
<dbReference type="Proteomes" id="UP001055072">
    <property type="component" value="Unassembled WGS sequence"/>
</dbReference>
<keyword evidence="2" id="KW-1185">Reference proteome</keyword>